<dbReference type="EC" id="6.3.5.5" evidence="8"/>
<dbReference type="InterPro" id="IPR050472">
    <property type="entry name" value="Anth_synth/Amidotransfase"/>
</dbReference>
<evidence type="ECO:0000256" key="2">
    <source>
        <dbReference type="ARBA" id="ARBA00007800"/>
    </source>
</evidence>
<comment type="pathway">
    <text evidence="8">Pyrimidine metabolism; UMP biosynthesis via de novo pathway; (S)-dihydroorotate from bicarbonate: step 1/3.</text>
</comment>
<dbReference type="SUPFAM" id="SSF52317">
    <property type="entry name" value="Class I glutamine amidotransferase-like"/>
    <property type="match status" value="1"/>
</dbReference>
<comment type="function">
    <text evidence="8">Small subunit of the glutamine-dependent carbamoyl phosphate synthetase (CPSase). CPSase catalyzes the formation of carbamoyl phosphate from the ammonia moiety of glutamine, carbonate, and phosphate donated by ATP, constituting the first step of 2 biosynthetic pathways, one leading to arginine and/or urea and the other to pyrimidine nucleotides. The small subunit (glutamine amidotransferase) binds and cleaves glutamine to supply the large subunit with the substrate ammonia.</text>
</comment>
<dbReference type="Pfam" id="PF00988">
    <property type="entry name" value="CPSase_sm_chain"/>
    <property type="match status" value="1"/>
</dbReference>
<feature type="binding site" evidence="8">
    <location>
        <position position="224"/>
    </location>
    <ligand>
        <name>L-glutamine</name>
        <dbReference type="ChEBI" id="CHEBI:58359"/>
    </ligand>
</feature>
<sequence length="368" mass="41090">MKRYLVLENGSIYSGEAFGSEEELLTEVVFSTGMTGYQETMTDPSYFGQSMVFTYPLIGNYGINLDDNEGSRPAVDAIIAKEICKRPSNFRSVMSVPEYAKQNGVVGIEGVDTRKLAKELRTQGSMKGVLVNSLDETKIQELFAEDYDQLLLERSQKEEYVAGAGKVENEDALKIALIDFGLKNSIAQALEKRGVRVIHFDWRSDIEAIRASKPDGVLLSNGPGNPEMYADSYPMIRALQDEYPLLGICLGHQLFALANGASTYKMKFGYRGFNHAVWDIDMQEKHFTSQNHGYAVDRDSVANTKLEVTHEEINQNTVEGVRLNDRTAFSVQFHPDACPGPHDSEYIFDKFLAAVKAAKKEPFYAKAN</sequence>
<dbReference type="RefSeq" id="WP_252443396.1">
    <property type="nucleotide sequence ID" value="NZ_JAMWYK010000004.1"/>
</dbReference>
<keyword evidence="11" id="KW-1185">Reference proteome</keyword>
<comment type="similarity">
    <text evidence="2 8">Belongs to the CarA family.</text>
</comment>
<feature type="active site" description="Nucleophile" evidence="8">
    <location>
        <position position="249"/>
    </location>
</feature>
<comment type="catalytic activity">
    <reaction evidence="7 8">
        <text>hydrogencarbonate + L-glutamine + 2 ATP + H2O = carbamoyl phosphate + L-glutamate + 2 ADP + phosphate + 2 H(+)</text>
        <dbReference type="Rhea" id="RHEA:18633"/>
        <dbReference type="ChEBI" id="CHEBI:15377"/>
        <dbReference type="ChEBI" id="CHEBI:15378"/>
        <dbReference type="ChEBI" id="CHEBI:17544"/>
        <dbReference type="ChEBI" id="CHEBI:29985"/>
        <dbReference type="ChEBI" id="CHEBI:30616"/>
        <dbReference type="ChEBI" id="CHEBI:43474"/>
        <dbReference type="ChEBI" id="CHEBI:58228"/>
        <dbReference type="ChEBI" id="CHEBI:58359"/>
        <dbReference type="ChEBI" id="CHEBI:456216"/>
        <dbReference type="EC" id="6.3.5.5"/>
    </reaction>
</comment>
<dbReference type="PRINTS" id="PR00096">
    <property type="entry name" value="GATASE"/>
</dbReference>
<dbReference type="SMART" id="SM01097">
    <property type="entry name" value="CPSase_sm_chain"/>
    <property type="match status" value="1"/>
</dbReference>
<proteinExistence type="inferred from homology"/>
<feature type="binding site" evidence="8">
    <location>
        <position position="253"/>
    </location>
    <ligand>
        <name>L-glutamine</name>
        <dbReference type="ChEBI" id="CHEBI:58359"/>
    </ligand>
</feature>
<dbReference type="SUPFAM" id="SSF52021">
    <property type="entry name" value="Carbamoyl phosphate synthetase, small subunit N-terminal domain"/>
    <property type="match status" value="1"/>
</dbReference>
<gene>
    <name evidence="8" type="primary">carA</name>
    <name evidence="10" type="ORF">NFX39_04425</name>
</gene>
<feature type="binding site" evidence="8">
    <location>
        <position position="293"/>
    </location>
    <ligand>
        <name>L-glutamine</name>
        <dbReference type="ChEBI" id="CHEBI:58359"/>
    </ligand>
</feature>
<dbReference type="InterPro" id="IPR029062">
    <property type="entry name" value="Class_I_gatase-like"/>
</dbReference>
<comment type="catalytic activity">
    <reaction evidence="8">
        <text>L-glutamine + H2O = L-glutamate + NH4(+)</text>
        <dbReference type="Rhea" id="RHEA:15889"/>
        <dbReference type="ChEBI" id="CHEBI:15377"/>
        <dbReference type="ChEBI" id="CHEBI:28938"/>
        <dbReference type="ChEBI" id="CHEBI:29985"/>
        <dbReference type="ChEBI" id="CHEBI:58359"/>
    </reaction>
</comment>
<feature type="active site" evidence="8">
    <location>
        <position position="334"/>
    </location>
</feature>
<dbReference type="Pfam" id="PF00117">
    <property type="entry name" value="GATase"/>
    <property type="match status" value="1"/>
</dbReference>
<evidence type="ECO:0000256" key="7">
    <source>
        <dbReference type="ARBA" id="ARBA00048816"/>
    </source>
</evidence>
<dbReference type="PRINTS" id="PR00097">
    <property type="entry name" value="ANTSNTHASEII"/>
</dbReference>
<feature type="binding site" evidence="8">
    <location>
        <position position="294"/>
    </location>
    <ligand>
        <name>L-glutamine</name>
        <dbReference type="ChEBI" id="CHEBI:58359"/>
    </ligand>
</feature>
<keyword evidence="5 8" id="KW-0067">ATP-binding</keyword>
<comment type="caution">
    <text evidence="10">The sequence shown here is derived from an EMBL/GenBank/DDBJ whole genome shotgun (WGS) entry which is preliminary data.</text>
</comment>
<keyword evidence="8" id="KW-0028">Amino-acid biosynthesis</keyword>
<dbReference type="InterPro" id="IPR017926">
    <property type="entry name" value="GATASE"/>
</dbReference>
<comment type="subunit">
    <text evidence="8">Composed of two chains; the small (or glutamine) chain promotes the hydrolysis of glutamine to ammonia, which is used by the large (or ammonia) chain to synthesize carbamoyl phosphate. Tetramer of heterodimers (alpha,beta)4.</text>
</comment>
<dbReference type="CDD" id="cd01744">
    <property type="entry name" value="GATase1_CPSase"/>
    <property type="match status" value="1"/>
</dbReference>
<dbReference type="InterPro" id="IPR006274">
    <property type="entry name" value="CarbamoylP_synth_ssu"/>
</dbReference>
<dbReference type="InterPro" id="IPR002474">
    <property type="entry name" value="CarbamoylP_synth_ssu_N"/>
</dbReference>
<protein>
    <recommendedName>
        <fullName evidence="8">Carbamoyl phosphate synthase small chain</fullName>
        <ecNumber evidence="8">6.3.5.5</ecNumber>
    </recommendedName>
    <alternativeName>
        <fullName evidence="8">Carbamoyl phosphate synthetase glutamine chain</fullName>
    </alternativeName>
</protein>
<comment type="pathway">
    <text evidence="1 8">Amino-acid biosynthesis; L-arginine biosynthesis; carbamoyl phosphate from bicarbonate: step 1/1.</text>
</comment>
<dbReference type="HAMAP" id="MF_01209">
    <property type="entry name" value="CPSase_S_chain"/>
    <property type="match status" value="1"/>
</dbReference>
<feature type="domain" description="Carbamoyl-phosphate synthase small subunit N-terminal" evidence="9">
    <location>
        <begin position="1"/>
        <end position="131"/>
    </location>
</feature>
<feature type="binding site" evidence="8">
    <location>
        <position position="250"/>
    </location>
    <ligand>
        <name>L-glutamine</name>
        <dbReference type="ChEBI" id="CHEBI:58359"/>
    </ligand>
</feature>
<dbReference type="Gene3D" id="3.40.50.880">
    <property type="match status" value="1"/>
</dbReference>
<feature type="region of interest" description="CPSase" evidence="8">
    <location>
        <begin position="1"/>
        <end position="166"/>
    </location>
</feature>
<name>A0ABT0ZQR2_9LACO</name>
<evidence type="ECO:0000313" key="11">
    <source>
        <dbReference type="Proteomes" id="UP001523234"/>
    </source>
</evidence>
<evidence type="ECO:0000256" key="6">
    <source>
        <dbReference type="ARBA" id="ARBA00022962"/>
    </source>
</evidence>
<feature type="binding site" evidence="8">
    <location>
        <position position="45"/>
    </location>
    <ligand>
        <name>L-glutamine</name>
        <dbReference type="ChEBI" id="CHEBI:58359"/>
    </ligand>
</feature>
<evidence type="ECO:0000256" key="4">
    <source>
        <dbReference type="ARBA" id="ARBA00022741"/>
    </source>
</evidence>
<feature type="binding site" evidence="8">
    <location>
        <position position="291"/>
    </location>
    <ligand>
        <name>L-glutamine</name>
        <dbReference type="ChEBI" id="CHEBI:58359"/>
    </ligand>
</feature>
<dbReference type="NCBIfam" id="TIGR01368">
    <property type="entry name" value="CPSaseIIsmall"/>
    <property type="match status" value="1"/>
</dbReference>
<dbReference type="PROSITE" id="PS51273">
    <property type="entry name" value="GATASE_TYPE_1"/>
    <property type="match status" value="1"/>
</dbReference>
<keyword evidence="8" id="KW-0055">Arginine biosynthesis</keyword>
<evidence type="ECO:0000313" key="10">
    <source>
        <dbReference type="EMBL" id="MCO0832336.1"/>
    </source>
</evidence>
<dbReference type="Gene3D" id="3.50.30.20">
    <property type="entry name" value="Carbamoyl-phosphate synthase small subunit, N-terminal domain"/>
    <property type="match status" value="1"/>
</dbReference>
<feature type="active site" evidence="8">
    <location>
        <position position="336"/>
    </location>
</feature>
<dbReference type="Proteomes" id="UP001523234">
    <property type="component" value="Unassembled WGS sequence"/>
</dbReference>
<dbReference type="InterPro" id="IPR036480">
    <property type="entry name" value="CarbP_synth_ssu_N_sf"/>
</dbReference>
<keyword evidence="6 8" id="KW-0315">Glutamine amidotransferase</keyword>
<dbReference type="PANTHER" id="PTHR43418:SF7">
    <property type="entry name" value="CARBAMOYL-PHOSPHATE SYNTHASE SMALL CHAIN"/>
    <property type="match status" value="1"/>
</dbReference>
<feature type="binding site" evidence="8">
    <location>
        <position position="222"/>
    </location>
    <ligand>
        <name>L-glutamine</name>
        <dbReference type="ChEBI" id="CHEBI:58359"/>
    </ligand>
</feature>
<organism evidence="10 11">
    <name type="scientific">Fructobacillus apis</name>
    <dbReference type="NCBI Taxonomy" id="2935017"/>
    <lineage>
        <taxon>Bacteria</taxon>
        <taxon>Bacillati</taxon>
        <taxon>Bacillota</taxon>
        <taxon>Bacilli</taxon>
        <taxon>Lactobacillales</taxon>
        <taxon>Lactobacillaceae</taxon>
        <taxon>Fructobacillus</taxon>
    </lineage>
</organism>
<dbReference type="PANTHER" id="PTHR43418">
    <property type="entry name" value="MULTIFUNCTIONAL TRYPTOPHAN BIOSYNTHESIS PROTEIN-RELATED"/>
    <property type="match status" value="1"/>
</dbReference>
<accession>A0ABT0ZQR2</accession>
<dbReference type="NCBIfam" id="NF009475">
    <property type="entry name" value="PRK12838.1"/>
    <property type="match status" value="1"/>
</dbReference>
<dbReference type="InterPro" id="IPR035686">
    <property type="entry name" value="CPSase_GATase1"/>
</dbReference>
<evidence type="ECO:0000256" key="3">
    <source>
        <dbReference type="ARBA" id="ARBA00022598"/>
    </source>
</evidence>
<reference evidence="10 11" key="1">
    <citation type="submission" date="2022-06" db="EMBL/GenBank/DDBJ databases">
        <title>Fructobacillus taiwanensis sp. nov., isolated from the honeybee.</title>
        <authorList>
            <person name="Chen Y.-S."/>
            <person name="Wang L.-T."/>
            <person name="Lee Y.-S."/>
            <person name="Chang Y.-C."/>
            <person name="Wu H.-C."/>
            <person name="Liao C.-Y."/>
            <person name="Chen W.-H."/>
            <person name="Deng J.-N."/>
            <person name="Wang Y.-H."/>
        </authorList>
    </citation>
    <scope>NUCLEOTIDE SEQUENCE [LARGE SCALE GENOMIC DNA]</scope>
    <source>
        <strain evidence="10 11">W13</strain>
    </source>
</reference>
<dbReference type="EMBL" id="JAMWYK010000004">
    <property type="protein sequence ID" value="MCO0832336.1"/>
    <property type="molecule type" value="Genomic_DNA"/>
</dbReference>
<keyword evidence="3 8" id="KW-0436">Ligase</keyword>
<evidence type="ECO:0000256" key="8">
    <source>
        <dbReference type="HAMAP-Rule" id="MF_01209"/>
    </source>
</evidence>
<keyword evidence="4 8" id="KW-0547">Nucleotide-binding</keyword>
<keyword evidence="8" id="KW-0665">Pyrimidine biosynthesis</keyword>
<evidence type="ECO:0000259" key="9">
    <source>
        <dbReference type="SMART" id="SM01097"/>
    </source>
</evidence>
<dbReference type="PRINTS" id="PR00099">
    <property type="entry name" value="CPSGATASE"/>
</dbReference>
<evidence type="ECO:0000256" key="1">
    <source>
        <dbReference type="ARBA" id="ARBA00005077"/>
    </source>
</evidence>
<evidence type="ECO:0000256" key="5">
    <source>
        <dbReference type="ARBA" id="ARBA00022840"/>
    </source>
</evidence>